<dbReference type="KEGG" id="bvk:117232412"/>
<evidence type="ECO:0000256" key="5">
    <source>
        <dbReference type="ARBA" id="ARBA00023002"/>
    </source>
</evidence>
<dbReference type="InterPro" id="IPR001128">
    <property type="entry name" value="Cyt_P450"/>
</dbReference>
<evidence type="ECO:0000256" key="2">
    <source>
        <dbReference type="ARBA" id="ARBA00010617"/>
    </source>
</evidence>
<name>A0A6J3K3H0_9HYME</name>
<keyword evidence="3 8" id="KW-0349">Heme</keyword>
<dbReference type="Proteomes" id="UP000504631">
    <property type="component" value="Unplaced"/>
</dbReference>
<evidence type="ECO:0000256" key="3">
    <source>
        <dbReference type="ARBA" id="ARBA00022617"/>
    </source>
</evidence>
<dbReference type="SUPFAM" id="SSF48264">
    <property type="entry name" value="Cytochrome P450"/>
    <property type="match status" value="1"/>
</dbReference>
<dbReference type="GeneID" id="117232412"/>
<keyword evidence="6 8" id="KW-0408">Iron</keyword>
<dbReference type="InterPro" id="IPR017972">
    <property type="entry name" value="Cyt_P450_CS"/>
</dbReference>
<dbReference type="PROSITE" id="PS00086">
    <property type="entry name" value="CYTOCHROME_P450"/>
    <property type="match status" value="1"/>
</dbReference>
<keyword evidence="5 9" id="KW-0560">Oxidoreductase</keyword>
<dbReference type="PANTHER" id="PTHR24279:SF120">
    <property type="entry name" value="CYTOCHROME P450"/>
    <property type="match status" value="1"/>
</dbReference>
<dbReference type="PANTHER" id="PTHR24279">
    <property type="entry name" value="CYTOCHROME P450"/>
    <property type="match status" value="1"/>
</dbReference>
<comment type="similarity">
    <text evidence="2 9">Belongs to the cytochrome P450 family.</text>
</comment>
<dbReference type="Pfam" id="PF00067">
    <property type="entry name" value="p450"/>
    <property type="match status" value="1"/>
</dbReference>
<dbReference type="PRINTS" id="PR00385">
    <property type="entry name" value="P450"/>
</dbReference>
<keyword evidence="4 8" id="KW-0479">Metal-binding</keyword>
<organism evidence="10 11">
    <name type="scientific">Bombus vosnesenskii</name>
    <dbReference type="NCBI Taxonomy" id="207650"/>
    <lineage>
        <taxon>Eukaryota</taxon>
        <taxon>Metazoa</taxon>
        <taxon>Ecdysozoa</taxon>
        <taxon>Arthropoda</taxon>
        <taxon>Hexapoda</taxon>
        <taxon>Insecta</taxon>
        <taxon>Pterygota</taxon>
        <taxon>Neoptera</taxon>
        <taxon>Endopterygota</taxon>
        <taxon>Hymenoptera</taxon>
        <taxon>Apocrita</taxon>
        <taxon>Aculeata</taxon>
        <taxon>Apoidea</taxon>
        <taxon>Anthophila</taxon>
        <taxon>Apidae</taxon>
        <taxon>Bombus</taxon>
        <taxon>Pyrobombus</taxon>
    </lineage>
</organism>
<dbReference type="Gene3D" id="1.10.630.10">
    <property type="entry name" value="Cytochrome P450"/>
    <property type="match status" value="1"/>
</dbReference>
<dbReference type="CTD" id="45282"/>
<feature type="binding site" description="axial binding residue" evidence="8">
    <location>
        <position position="465"/>
    </location>
    <ligand>
        <name>heme</name>
        <dbReference type="ChEBI" id="CHEBI:30413"/>
    </ligand>
    <ligandPart>
        <name>Fe</name>
        <dbReference type="ChEBI" id="CHEBI:18248"/>
    </ligandPart>
</feature>
<dbReference type="GO" id="GO:0005506">
    <property type="term" value="F:iron ion binding"/>
    <property type="evidence" value="ECO:0007669"/>
    <property type="project" value="InterPro"/>
</dbReference>
<evidence type="ECO:0000256" key="4">
    <source>
        <dbReference type="ARBA" id="ARBA00022723"/>
    </source>
</evidence>
<dbReference type="GO" id="GO:0004497">
    <property type="term" value="F:monooxygenase activity"/>
    <property type="evidence" value="ECO:0007669"/>
    <property type="project" value="UniProtKB-KW"/>
</dbReference>
<sequence>MYTWLQKYSPYMTKKKLYYIKFYSANFAKCNIEMNDHQPKAFNNIPGPKSLPVIGTLYKYLPFIGEYSFTNLYESGKRKLEQFGPLVREEIVPNVNVVLVYRPEDIAEIFKAESGLHPERRSHLALLKYRKDRTDVYKTGGLLPTNGTEWWRLRKEFQKVSSKPQDVINYLKETDDVIQEFVELCINEKFDDFLPLLSRLFLELTCLVVFDVRLNSFSKEERCENSTSSKLIKAAFTTNSVMLRLDNGLQLWRFFETPLYRKLRKAQTYMEMVALELVSQKKQSTKTGHNKSFLNAYLQNPALDIKDIVGMACDMLLAGIDTTTYSTAFALYHLAKHQDIQEKLRIEATQFLADHSQPITAVVLRNASYTKAVIKESLRLNPISIGIGRILQNDIVLNGYQVPKRTVVVTQNQVTCRLPEYFNKPDLFIPERWLREHSESSSKINCGKSVHPYVLLPFGHGPRSCIARRFAEQNMQVLLLRMCQRLKISWHGGELGMISLLINKPDAPLKFNFHEVLKTNSPCFQKNEIV</sequence>
<dbReference type="CDD" id="cd11054">
    <property type="entry name" value="CYP24A1-like"/>
    <property type="match status" value="1"/>
</dbReference>
<dbReference type="AlphaFoldDB" id="A0A6J3K3H0"/>
<evidence type="ECO:0000256" key="1">
    <source>
        <dbReference type="ARBA" id="ARBA00001971"/>
    </source>
</evidence>
<evidence type="ECO:0000313" key="10">
    <source>
        <dbReference type="Proteomes" id="UP000504631"/>
    </source>
</evidence>
<dbReference type="RefSeq" id="XP_033347647.1">
    <property type="nucleotide sequence ID" value="XM_033491756.1"/>
</dbReference>
<evidence type="ECO:0000313" key="11">
    <source>
        <dbReference type="RefSeq" id="XP_033347647.1"/>
    </source>
</evidence>
<evidence type="ECO:0000256" key="8">
    <source>
        <dbReference type="PIRSR" id="PIRSR602401-1"/>
    </source>
</evidence>
<evidence type="ECO:0000256" key="7">
    <source>
        <dbReference type="ARBA" id="ARBA00023033"/>
    </source>
</evidence>
<comment type="cofactor">
    <cofactor evidence="1 8">
        <name>heme</name>
        <dbReference type="ChEBI" id="CHEBI:30413"/>
    </cofactor>
</comment>
<evidence type="ECO:0000256" key="9">
    <source>
        <dbReference type="RuleBase" id="RU000461"/>
    </source>
</evidence>
<gene>
    <name evidence="11" type="primary">LOC117232412</name>
</gene>
<reference evidence="11" key="1">
    <citation type="submission" date="2025-08" db="UniProtKB">
        <authorList>
            <consortium name="RefSeq"/>
        </authorList>
    </citation>
    <scope>IDENTIFICATION</scope>
    <source>
        <tissue evidence="11">Muscle</tissue>
    </source>
</reference>
<dbReference type="InterPro" id="IPR002401">
    <property type="entry name" value="Cyt_P450_E_grp-I"/>
</dbReference>
<dbReference type="FunFam" id="1.10.630.10:FF:000006">
    <property type="entry name" value="Cytochrome P450 302a1, mitochondrial"/>
    <property type="match status" value="1"/>
</dbReference>
<dbReference type="GO" id="GO:0020037">
    <property type="term" value="F:heme binding"/>
    <property type="evidence" value="ECO:0007669"/>
    <property type="project" value="InterPro"/>
</dbReference>
<protein>
    <submittedName>
        <fullName evidence="11">Cytochrome P450 302a1, mitochondrial isoform X1</fullName>
    </submittedName>
</protein>
<keyword evidence="7 9" id="KW-0503">Monooxygenase</keyword>
<proteinExistence type="inferred from homology"/>
<keyword evidence="10" id="KW-1185">Reference proteome</keyword>
<dbReference type="InterPro" id="IPR036396">
    <property type="entry name" value="Cyt_P450_sf"/>
</dbReference>
<dbReference type="InterPro" id="IPR050479">
    <property type="entry name" value="CYP11_CYP27_families"/>
</dbReference>
<dbReference type="PRINTS" id="PR00463">
    <property type="entry name" value="EP450I"/>
</dbReference>
<accession>A0A6J3K3H0</accession>
<evidence type="ECO:0000256" key="6">
    <source>
        <dbReference type="ARBA" id="ARBA00023004"/>
    </source>
</evidence>
<dbReference type="GO" id="GO:0016705">
    <property type="term" value="F:oxidoreductase activity, acting on paired donors, with incorporation or reduction of molecular oxygen"/>
    <property type="evidence" value="ECO:0007669"/>
    <property type="project" value="InterPro"/>
</dbReference>